<dbReference type="Pfam" id="PF01850">
    <property type="entry name" value="PIN"/>
    <property type="match status" value="1"/>
</dbReference>
<dbReference type="PANTHER" id="PTHR36173:SF2">
    <property type="entry name" value="RIBONUCLEASE VAPC16"/>
    <property type="match status" value="1"/>
</dbReference>
<evidence type="ECO:0000313" key="1">
    <source>
        <dbReference type="EMBL" id="BDI29246.1"/>
    </source>
</evidence>
<dbReference type="OrthoDB" id="9798990at2"/>
<reference evidence="1 2" key="1">
    <citation type="journal article" date="2019" name="Int. J. Syst. Evol. Microbiol.">
        <title>Capsulimonas corticalis gen. nov., sp. nov., an aerobic capsulated bacterium, of a novel bacterial order, Capsulimonadales ord. nov., of the class Armatimonadia of the phylum Armatimonadetes.</title>
        <authorList>
            <person name="Li J."/>
            <person name="Kudo C."/>
            <person name="Tonouchi A."/>
        </authorList>
    </citation>
    <scope>NUCLEOTIDE SEQUENCE [LARGE SCALE GENOMIC DNA]</scope>
    <source>
        <strain evidence="1 2">AX-7</strain>
    </source>
</reference>
<dbReference type="AlphaFoldDB" id="A0A402D4M2"/>
<dbReference type="CDD" id="cd09872">
    <property type="entry name" value="PIN_Sll0205-like"/>
    <property type="match status" value="1"/>
</dbReference>
<evidence type="ECO:0000313" key="2">
    <source>
        <dbReference type="Proteomes" id="UP000287394"/>
    </source>
</evidence>
<dbReference type="KEGG" id="ccot:CCAX7_12970"/>
<name>A0A402D4M2_9BACT</name>
<sequence>MNLLLDTHVFIWWSSDPGKLSSRVADLCRNRETGLFLSVIRIWEIQIKSQLGKLDLEFPIETIVTRHQEQNRLQILPVNLAHPLALGSLPLHHRDPFDRMFIAQAIVEKLSLASADSQFSAYPVDLIW</sequence>
<protein>
    <submittedName>
        <fullName evidence="1">Twitching motility protein PilT</fullName>
    </submittedName>
</protein>
<dbReference type="InterPro" id="IPR041705">
    <property type="entry name" value="PIN_Sll0205"/>
</dbReference>
<dbReference type="SUPFAM" id="SSF88723">
    <property type="entry name" value="PIN domain-like"/>
    <property type="match status" value="1"/>
</dbReference>
<proteinExistence type="predicted"/>
<dbReference type="RefSeq" id="WP_119324477.1">
    <property type="nucleotide sequence ID" value="NZ_AP025739.1"/>
</dbReference>
<dbReference type="InterPro" id="IPR002716">
    <property type="entry name" value="PIN_dom"/>
</dbReference>
<organism evidence="1 2">
    <name type="scientific">Capsulimonas corticalis</name>
    <dbReference type="NCBI Taxonomy" id="2219043"/>
    <lineage>
        <taxon>Bacteria</taxon>
        <taxon>Bacillati</taxon>
        <taxon>Armatimonadota</taxon>
        <taxon>Armatimonadia</taxon>
        <taxon>Capsulimonadales</taxon>
        <taxon>Capsulimonadaceae</taxon>
        <taxon>Capsulimonas</taxon>
    </lineage>
</organism>
<gene>
    <name evidence="1" type="ORF">CCAX7_12970</name>
</gene>
<keyword evidence="2" id="KW-1185">Reference proteome</keyword>
<dbReference type="InterPro" id="IPR052919">
    <property type="entry name" value="TA_system_RNase"/>
</dbReference>
<accession>A0A402D4M2</accession>
<dbReference type="Proteomes" id="UP000287394">
    <property type="component" value="Chromosome"/>
</dbReference>
<dbReference type="PANTHER" id="PTHR36173">
    <property type="entry name" value="RIBONUCLEASE VAPC16-RELATED"/>
    <property type="match status" value="1"/>
</dbReference>
<dbReference type="EMBL" id="AP025739">
    <property type="protein sequence ID" value="BDI29246.1"/>
    <property type="molecule type" value="Genomic_DNA"/>
</dbReference>
<dbReference type="InterPro" id="IPR029060">
    <property type="entry name" value="PIN-like_dom_sf"/>
</dbReference>
<dbReference type="Gene3D" id="3.40.50.1010">
    <property type="entry name" value="5'-nuclease"/>
    <property type="match status" value="1"/>
</dbReference>